<evidence type="ECO:0000313" key="4">
    <source>
        <dbReference type="Proteomes" id="UP001162889"/>
    </source>
</evidence>
<evidence type="ECO:0000313" key="2">
    <source>
        <dbReference type="EMBL" id="MCP2008318.1"/>
    </source>
</evidence>
<proteinExistence type="predicted"/>
<dbReference type="RefSeq" id="WP_217941677.1">
    <property type="nucleotide sequence ID" value="NZ_JAHTGR010000003.1"/>
</dbReference>
<reference evidence="2" key="2">
    <citation type="submission" date="2022-03" db="EMBL/GenBank/DDBJ databases">
        <title>Genome Encyclopedia of Bacteria and Archaea VI: Functional Genomics of Type Strains.</title>
        <authorList>
            <person name="Whitman W."/>
        </authorList>
    </citation>
    <scope>NUCLEOTIDE SEQUENCE</scope>
    <source>
        <strain evidence="2">HSC-15S17</strain>
    </source>
</reference>
<dbReference type="Proteomes" id="UP001162889">
    <property type="component" value="Unassembled WGS sequence"/>
</dbReference>
<gene>
    <name evidence="1" type="ORF">KVP70_08470</name>
    <name evidence="2" type="ORF">L1274_002026</name>
</gene>
<comment type="caution">
    <text evidence="1">The sequence shown here is derived from an EMBL/GenBank/DDBJ whole genome shotgun (WGS) entry which is preliminary data.</text>
</comment>
<evidence type="ECO:0008006" key="5">
    <source>
        <dbReference type="Google" id="ProtNLM"/>
    </source>
</evidence>
<keyword evidence="4" id="KW-1185">Reference proteome</keyword>
<dbReference type="EMBL" id="JAHTGR010000003">
    <property type="protein sequence ID" value="MBV6320965.1"/>
    <property type="molecule type" value="Genomic_DNA"/>
</dbReference>
<dbReference type="Proteomes" id="UP001155901">
    <property type="component" value="Unassembled WGS sequence"/>
</dbReference>
<dbReference type="AlphaFoldDB" id="A0AA41L787"/>
<organism evidence="1 3">
    <name type="scientific">Duganella violaceipulchra</name>
    <dbReference type="NCBI Taxonomy" id="2849652"/>
    <lineage>
        <taxon>Bacteria</taxon>
        <taxon>Pseudomonadati</taxon>
        <taxon>Pseudomonadota</taxon>
        <taxon>Betaproteobacteria</taxon>
        <taxon>Burkholderiales</taxon>
        <taxon>Oxalobacteraceae</taxon>
        <taxon>Telluria group</taxon>
        <taxon>Duganella</taxon>
    </lineage>
</organism>
<evidence type="ECO:0000313" key="3">
    <source>
        <dbReference type="Proteomes" id="UP001155901"/>
    </source>
</evidence>
<accession>A0AA41L787</accession>
<dbReference type="EMBL" id="JALJZU010000004">
    <property type="protein sequence ID" value="MCP2008318.1"/>
    <property type="molecule type" value="Genomic_DNA"/>
</dbReference>
<protein>
    <recommendedName>
        <fullName evidence="5">DUF2924 domain-containing protein</fullName>
    </recommendedName>
</protein>
<name>A0AA41L787_9BURK</name>
<evidence type="ECO:0000313" key="1">
    <source>
        <dbReference type="EMBL" id="MBV6320965.1"/>
    </source>
</evidence>
<reference evidence="1" key="1">
    <citation type="submission" date="2021-07" db="EMBL/GenBank/DDBJ databases">
        <title>Characterization of violacein-producing bacteria and related species.</title>
        <authorList>
            <person name="Wilson H.S."/>
            <person name="De Leon M.E."/>
        </authorList>
    </citation>
    <scope>NUCLEOTIDE SEQUENCE</scope>
    <source>
        <strain evidence="1">HSC-15S17</strain>
    </source>
</reference>
<sequence>MSLPIPFHIPTDVLHRLIDRTDEGWFGPKTEALVCRLIREWMAAGAPAASATLERDTTPKALPDASKGYQWKQLFLPNGTELRASFGGKSSYAKVEGEVILCDGAPTTPSRLANASGCGTRNAWRAVWLRFPGDRAWKLAAACRADE</sequence>